<reference evidence="1" key="1">
    <citation type="journal article" date="2015" name="Nature">
        <title>Complex archaea that bridge the gap between prokaryotes and eukaryotes.</title>
        <authorList>
            <person name="Spang A."/>
            <person name="Saw J.H."/>
            <person name="Jorgensen S.L."/>
            <person name="Zaremba-Niedzwiedzka K."/>
            <person name="Martijn J."/>
            <person name="Lind A.E."/>
            <person name="van Eijk R."/>
            <person name="Schleper C."/>
            <person name="Guy L."/>
            <person name="Ettema T.J."/>
        </authorList>
    </citation>
    <scope>NUCLEOTIDE SEQUENCE</scope>
</reference>
<dbReference type="AlphaFoldDB" id="A0A0F9II58"/>
<sequence>MGRDLPDWGALPGPLTVHEVTDLGELAARLGSVVTYHRGGIVVFVDDFANGLTRWTTAIGGAGDVVDLSLVRTLSGPFSARLLAASAVSPIAEIGLELPKQIASRMGGEFAFAVDTTTSIIELTLSQYDGSNLLRATVRYSPVDETLQYLDADGNYVTKATGIALLTEANVFHNMKLVTDLENEEYVKVLLDDTAYSLTDVALRKTASALLERFSMLIWNRGRVGASDTVYVDRVIVTQNEPL</sequence>
<dbReference type="EMBL" id="LAZR01012353">
    <property type="protein sequence ID" value="KKM27271.1"/>
    <property type="molecule type" value="Genomic_DNA"/>
</dbReference>
<comment type="caution">
    <text evidence="1">The sequence shown here is derived from an EMBL/GenBank/DDBJ whole genome shotgun (WGS) entry which is preliminary data.</text>
</comment>
<protein>
    <submittedName>
        <fullName evidence="1">Uncharacterized protein</fullName>
    </submittedName>
</protein>
<name>A0A0F9II58_9ZZZZ</name>
<accession>A0A0F9II58</accession>
<proteinExistence type="predicted"/>
<gene>
    <name evidence="1" type="ORF">LCGC14_1576360</name>
</gene>
<organism evidence="1">
    <name type="scientific">marine sediment metagenome</name>
    <dbReference type="NCBI Taxonomy" id="412755"/>
    <lineage>
        <taxon>unclassified sequences</taxon>
        <taxon>metagenomes</taxon>
        <taxon>ecological metagenomes</taxon>
    </lineage>
</organism>
<evidence type="ECO:0000313" key="1">
    <source>
        <dbReference type="EMBL" id="KKM27271.1"/>
    </source>
</evidence>